<evidence type="ECO:0000313" key="2">
    <source>
        <dbReference type="Proteomes" id="UP000003643"/>
    </source>
</evidence>
<dbReference type="Gene3D" id="3.10.450.620">
    <property type="entry name" value="JHP933, nucleotidyltransferase-like core domain"/>
    <property type="match status" value="1"/>
</dbReference>
<evidence type="ECO:0008006" key="3">
    <source>
        <dbReference type="Google" id="ProtNLM"/>
    </source>
</evidence>
<dbReference type="Pfam" id="PF08843">
    <property type="entry name" value="AbiEii"/>
    <property type="match status" value="1"/>
</dbReference>
<dbReference type="Proteomes" id="UP000003643">
    <property type="component" value="Unassembled WGS sequence"/>
</dbReference>
<proteinExistence type="predicted"/>
<dbReference type="AlphaFoldDB" id="D5RFY9"/>
<evidence type="ECO:0000313" key="1">
    <source>
        <dbReference type="EMBL" id="EFG94281.1"/>
    </source>
</evidence>
<dbReference type="RefSeq" id="WP_005904392.1">
    <property type="nucleotide sequence ID" value="NZ_ADVK01000067.1"/>
</dbReference>
<gene>
    <name evidence="1" type="ORF">HMPREF0397_2124</name>
</gene>
<protein>
    <recommendedName>
        <fullName evidence="3">Nucleotidyl transferase AbiEii/AbiGii toxin family protein</fullName>
    </recommendedName>
</protein>
<name>D5RFY9_FUSN2</name>
<dbReference type="EMBL" id="ADVK01000067">
    <property type="protein sequence ID" value="EFG94281.1"/>
    <property type="molecule type" value="Genomic_DNA"/>
</dbReference>
<accession>D5RFY9</accession>
<dbReference type="InterPro" id="IPR014942">
    <property type="entry name" value="AbiEii"/>
</dbReference>
<organism evidence="1 2">
    <name type="scientific">Fusobacterium nucleatum subsp. nucleatum (strain ATCC 23726 / VPI 4351)</name>
    <dbReference type="NCBI Taxonomy" id="525283"/>
    <lineage>
        <taxon>Bacteria</taxon>
        <taxon>Fusobacteriati</taxon>
        <taxon>Fusobacteriota</taxon>
        <taxon>Fusobacteriia</taxon>
        <taxon>Fusobacteriales</taxon>
        <taxon>Fusobacteriaceae</taxon>
        <taxon>Fusobacterium</taxon>
    </lineage>
</organism>
<sequence>MKLHLDSEFKNLITIVAKDLGILEFYVEKDYWITYILNKLSKSSYKNEVVFKGGTSLSKVFDDLINRFSEDIDLQLIEQDLTSSGKKKKLKEIEKAIIDSEVLNVVNEDEITKKNGKMRRTVYEYPVNCSVSGIGQASDKLLLEIVSYSSSIPRKMHKIETYIAKYLKKIGEKDIISKFELEEFEINVLSIKRTFLEKLFAIIEASLKESNIEELKNKIRHLYDIYMIYTKKEDIISTFLSEKSSFDICNLIYKENIHIDISEKKYCDSFLFTDFEKINEIKKTYENEFSKLVFKELPNFEDLKVTLKKFLNFIKEWEEKYKN</sequence>
<comment type="caution">
    <text evidence="1">The sequence shown here is derived from an EMBL/GenBank/DDBJ whole genome shotgun (WGS) entry which is preliminary data.</text>
</comment>
<reference evidence="1 2" key="1">
    <citation type="submission" date="2010-04" db="EMBL/GenBank/DDBJ databases">
        <authorList>
            <person name="Qin X."/>
            <person name="Bachman B."/>
            <person name="Battles P."/>
            <person name="Bell A."/>
            <person name="Bess C."/>
            <person name="Bickham C."/>
            <person name="Chaboub L."/>
            <person name="Chen D."/>
            <person name="Coyle M."/>
            <person name="Deiros D.R."/>
            <person name="Dinh H."/>
            <person name="Forbes L."/>
            <person name="Fowler G."/>
            <person name="Francisco L."/>
            <person name="Fu Q."/>
            <person name="Gubbala S."/>
            <person name="Hale W."/>
            <person name="Han Y."/>
            <person name="Hemphill L."/>
            <person name="Highlander S.K."/>
            <person name="Hirani K."/>
            <person name="Hogues M."/>
            <person name="Jackson L."/>
            <person name="Jakkamsetti A."/>
            <person name="Javaid M."/>
            <person name="Jiang H."/>
            <person name="Korchina V."/>
            <person name="Kovar C."/>
            <person name="Lara F."/>
            <person name="Lee S."/>
            <person name="Mata R."/>
            <person name="Mathew T."/>
            <person name="Moen C."/>
            <person name="Morales K."/>
            <person name="Munidasa M."/>
            <person name="Nazareth L."/>
            <person name="Ngo R."/>
            <person name="Nguyen L."/>
            <person name="Okwuonu G."/>
            <person name="Ongeri F."/>
            <person name="Patil S."/>
            <person name="Petrosino J."/>
            <person name="Pham C."/>
            <person name="Pham P."/>
            <person name="Pu L.-L."/>
            <person name="Puazo M."/>
            <person name="Raj R."/>
            <person name="Reid J."/>
            <person name="Rouhana J."/>
            <person name="Saada N."/>
            <person name="Shang Y."/>
            <person name="Simmons D."/>
            <person name="Thornton R."/>
            <person name="Warren J."/>
            <person name="Weissenberger G."/>
            <person name="Zhang J."/>
            <person name="Zhang L."/>
            <person name="Zhou C."/>
            <person name="Zhu D."/>
            <person name="Muzny D."/>
            <person name="Worley K."/>
            <person name="Gibbs R."/>
        </authorList>
    </citation>
    <scope>NUCLEOTIDE SEQUENCE [LARGE SCALE GENOMIC DNA]</scope>
    <source>
        <strain evidence="2">ATCC 23726 / VPI 4351</strain>
    </source>
</reference>